<sequence>MSWISDKGSRSKDFYQHRLVTISRSQQITKIKKMHNKNVSKTFNYSFKPNSSLWIRIDLSTITFCPSQKIKSSSICNQMELLLKYTRQVLAISFNKGNSKKKSIEEIQIPWNQIASFGIIENHDIEVVFCEGFKAKFCYHGKDNSKGRVFTEEMSKDPSGGLMREATSIVLSPCSKVHPMTIKMFNIGIQRFRFADDNNYNYINNHHLNKVIVDDDDNIYNVNNDISSETENRSEIVDDDLVLFLTHNRAMLTPMNIPLNTLLENIRKRFEIKIKSFEYKNINGDLITVINEDDWKVALWNINKFRNRRIKIYLNI</sequence>
<dbReference type="AlphaFoldDB" id="A0A9N9AS86"/>
<proteinExistence type="predicted"/>
<gene>
    <name evidence="1" type="ORF">DEBURN_LOCUS6517</name>
</gene>
<evidence type="ECO:0000313" key="2">
    <source>
        <dbReference type="Proteomes" id="UP000789706"/>
    </source>
</evidence>
<keyword evidence="2" id="KW-1185">Reference proteome</keyword>
<dbReference type="EMBL" id="CAJVPK010000678">
    <property type="protein sequence ID" value="CAG8539058.1"/>
    <property type="molecule type" value="Genomic_DNA"/>
</dbReference>
<comment type="caution">
    <text evidence="1">The sequence shown here is derived from an EMBL/GenBank/DDBJ whole genome shotgun (WGS) entry which is preliminary data.</text>
</comment>
<name>A0A9N9AS86_9GLOM</name>
<evidence type="ECO:0000313" key="1">
    <source>
        <dbReference type="EMBL" id="CAG8539058.1"/>
    </source>
</evidence>
<accession>A0A9N9AS86</accession>
<dbReference type="Proteomes" id="UP000789706">
    <property type="component" value="Unassembled WGS sequence"/>
</dbReference>
<dbReference type="SUPFAM" id="SSF54277">
    <property type="entry name" value="CAD &amp; PB1 domains"/>
    <property type="match status" value="1"/>
</dbReference>
<dbReference type="OrthoDB" id="2390124at2759"/>
<organism evidence="1 2">
    <name type="scientific">Diversispora eburnea</name>
    <dbReference type="NCBI Taxonomy" id="1213867"/>
    <lineage>
        <taxon>Eukaryota</taxon>
        <taxon>Fungi</taxon>
        <taxon>Fungi incertae sedis</taxon>
        <taxon>Mucoromycota</taxon>
        <taxon>Glomeromycotina</taxon>
        <taxon>Glomeromycetes</taxon>
        <taxon>Diversisporales</taxon>
        <taxon>Diversisporaceae</taxon>
        <taxon>Diversispora</taxon>
    </lineage>
</organism>
<protein>
    <submittedName>
        <fullName evidence="1">11528_t:CDS:1</fullName>
    </submittedName>
</protein>
<reference evidence="1" key="1">
    <citation type="submission" date="2021-06" db="EMBL/GenBank/DDBJ databases">
        <authorList>
            <person name="Kallberg Y."/>
            <person name="Tangrot J."/>
            <person name="Rosling A."/>
        </authorList>
    </citation>
    <scope>NUCLEOTIDE SEQUENCE</scope>
    <source>
        <strain evidence="1">AZ414A</strain>
    </source>
</reference>